<feature type="region of interest" description="Disordered" evidence="5">
    <location>
        <begin position="326"/>
        <end position="366"/>
    </location>
</feature>
<dbReference type="FunFam" id="1.10.10.60:FF:000001">
    <property type="entry name" value="MYB-related transcription factor"/>
    <property type="match status" value="1"/>
</dbReference>
<dbReference type="InterPro" id="IPR017930">
    <property type="entry name" value="Myb_dom"/>
</dbReference>
<dbReference type="FunFam" id="1.10.10.60:FF:000349">
    <property type="entry name" value="Transcription factor MYB39"/>
    <property type="match status" value="1"/>
</dbReference>
<dbReference type="PANTHER" id="PTHR10641">
    <property type="entry name" value="MYB FAMILY TRANSCRIPTION FACTOR"/>
    <property type="match status" value="1"/>
</dbReference>
<dbReference type="STRING" id="63057.A0A2P5G1S2"/>
<proteinExistence type="predicted"/>
<dbReference type="OrthoDB" id="1194261at2759"/>
<accession>A0A2P5G1S2</accession>
<dbReference type="Pfam" id="PF00249">
    <property type="entry name" value="Myb_DNA-binding"/>
    <property type="match status" value="2"/>
</dbReference>
<dbReference type="PROSITE" id="PS50090">
    <property type="entry name" value="MYB_LIKE"/>
    <property type="match status" value="2"/>
</dbReference>
<organism evidence="8 9">
    <name type="scientific">Trema orientale</name>
    <name type="common">Charcoal tree</name>
    <name type="synonym">Celtis orientalis</name>
    <dbReference type="NCBI Taxonomy" id="63057"/>
    <lineage>
        <taxon>Eukaryota</taxon>
        <taxon>Viridiplantae</taxon>
        <taxon>Streptophyta</taxon>
        <taxon>Embryophyta</taxon>
        <taxon>Tracheophyta</taxon>
        <taxon>Spermatophyta</taxon>
        <taxon>Magnoliopsida</taxon>
        <taxon>eudicotyledons</taxon>
        <taxon>Gunneridae</taxon>
        <taxon>Pentapetalae</taxon>
        <taxon>rosids</taxon>
        <taxon>fabids</taxon>
        <taxon>Rosales</taxon>
        <taxon>Cannabaceae</taxon>
        <taxon>Trema</taxon>
    </lineage>
</organism>
<reference evidence="9" key="1">
    <citation type="submission" date="2016-06" db="EMBL/GenBank/DDBJ databases">
        <title>Parallel loss of symbiosis genes in relatives of nitrogen-fixing non-legume Parasponia.</title>
        <authorList>
            <person name="Van Velzen R."/>
            <person name="Holmer R."/>
            <person name="Bu F."/>
            <person name="Rutten L."/>
            <person name="Van Zeijl A."/>
            <person name="Liu W."/>
            <person name="Santuari L."/>
            <person name="Cao Q."/>
            <person name="Sharma T."/>
            <person name="Shen D."/>
            <person name="Roswanjaya Y."/>
            <person name="Wardhani T."/>
            <person name="Kalhor M.S."/>
            <person name="Jansen J."/>
            <person name="Van den Hoogen J."/>
            <person name="Gungor B."/>
            <person name="Hartog M."/>
            <person name="Hontelez J."/>
            <person name="Verver J."/>
            <person name="Yang W.-C."/>
            <person name="Schijlen E."/>
            <person name="Repin R."/>
            <person name="Schilthuizen M."/>
            <person name="Schranz E."/>
            <person name="Heidstra R."/>
            <person name="Miyata K."/>
            <person name="Fedorova E."/>
            <person name="Kohlen W."/>
            <person name="Bisseling T."/>
            <person name="Smit S."/>
            <person name="Geurts R."/>
        </authorList>
    </citation>
    <scope>NUCLEOTIDE SEQUENCE [LARGE SCALE GENOMIC DNA]</scope>
    <source>
        <strain evidence="9">cv. RG33-2</strain>
    </source>
</reference>
<dbReference type="InterPro" id="IPR001005">
    <property type="entry name" value="SANT/Myb"/>
</dbReference>
<dbReference type="GO" id="GO:0003677">
    <property type="term" value="F:DNA binding"/>
    <property type="evidence" value="ECO:0007669"/>
    <property type="project" value="UniProtKB-KW"/>
</dbReference>
<keyword evidence="4" id="KW-0539">Nucleus</keyword>
<evidence type="ECO:0000259" key="6">
    <source>
        <dbReference type="PROSITE" id="PS50090"/>
    </source>
</evidence>
<evidence type="ECO:0000256" key="2">
    <source>
        <dbReference type="ARBA" id="ARBA00022737"/>
    </source>
</evidence>
<dbReference type="InterPro" id="IPR015495">
    <property type="entry name" value="Myb_TF_plants"/>
</dbReference>
<dbReference type="GO" id="GO:0005634">
    <property type="term" value="C:nucleus"/>
    <property type="evidence" value="ECO:0007669"/>
    <property type="project" value="UniProtKB-SubCell"/>
</dbReference>
<dbReference type="SMART" id="SM00717">
    <property type="entry name" value="SANT"/>
    <property type="match status" value="2"/>
</dbReference>
<feature type="domain" description="Myb-like" evidence="6">
    <location>
        <begin position="62"/>
        <end position="112"/>
    </location>
</feature>
<feature type="domain" description="HTH myb-type" evidence="7">
    <location>
        <begin position="9"/>
        <end position="61"/>
    </location>
</feature>
<name>A0A2P5G1S2_TREOI</name>
<evidence type="ECO:0000259" key="7">
    <source>
        <dbReference type="PROSITE" id="PS51294"/>
    </source>
</evidence>
<comment type="subcellular location">
    <subcellularLocation>
        <location evidence="1">Nucleus</location>
    </subcellularLocation>
</comment>
<evidence type="ECO:0000256" key="1">
    <source>
        <dbReference type="ARBA" id="ARBA00004123"/>
    </source>
</evidence>
<keyword evidence="2" id="KW-0677">Repeat</keyword>
<feature type="domain" description="Myb-like" evidence="6">
    <location>
        <begin position="9"/>
        <end position="61"/>
    </location>
</feature>
<keyword evidence="3" id="KW-0238">DNA-binding</keyword>
<evidence type="ECO:0000313" key="8">
    <source>
        <dbReference type="EMBL" id="POO03976.1"/>
    </source>
</evidence>
<dbReference type="SUPFAM" id="SSF46689">
    <property type="entry name" value="Homeodomain-like"/>
    <property type="match status" value="1"/>
</dbReference>
<dbReference type="CDD" id="cd00167">
    <property type="entry name" value="SANT"/>
    <property type="match status" value="2"/>
</dbReference>
<dbReference type="InterPro" id="IPR009057">
    <property type="entry name" value="Homeodomain-like_sf"/>
</dbReference>
<dbReference type="PROSITE" id="PS51294">
    <property type="entry name" value="HTH_MYB"/>
    <property type="match status" value="2"/>
</dbReference>
<dbReference type="Proteomes" id="UP000237000">
    <property type="component" value="Unassembled WGS sequence"/>
</dbReference>
<dbReference type="AlphaFoldDB" id="A0A2P5G1S2"/>
<gene>
    <name evidence="8" type="primary">TorMYB24</name>
    <name evidence="8" type="ORF">TorRG33x02_002800</name>
</gene>
<dbReference type="EMBL" id="JXTC01000001">
    <property type="protein sequence ID" value="POO03976.1"/>
    <property type="molecule type" value="Genomic_DNA"/>
</dbReference>
<sequence>MGRSPFCDEDGLKKGPWTPEEDQKLVHYIHKHGHRSWRALPKLAGLNRCGKSCRLRWTNYLRPDIKRGNFSQDEEQTILHLHSILGNKWSAIATHLPGRTDNEIKNFWNTHLKKKLIQMGFDPMTHQPRPDPFSSLPHLMALANLRDLIQVDHHHENHDYLTRLQFLRSLLTLQYSTSSASNYGNNADRDHILMEPYFSNMNTLINSVQIPVGENNNQVSQIFSTTSQPLHYHDDHLDPVEVPFSSTTSTNSQLLPSNLMTNNGISTSTGHDEIMGHQGNNNSLDFTSMVIMSQGDNPPDHHDYSPWLFLPPLSPSNNNISIVNPPNFLSSTGHQHERSTSNNSTIPEDFASSSTSSYGGPTSTSTSSYWPEIFLHDHDIIS</sequence>
<dbReference type="InParanoid" id="A0A2P5G1S2"/>
<evidence type="ECO:0000313" key="9">
    <source>
        <dbReference type="Proteomes" id="UP000237000"/>
    </source>
</evidence>
<dbReference type="PANTHER" id="PTHR10641:SF1387">
    <property type="entry name" value="OS08G0486300 PROTEIN"/>
    <property type="match status" value="1"/>
</dbReference>
<feature type="compositionally biased region" description="Low complexity" evidence="5">
    <location>
        <begin position="352"/>
        <end position="366"/>
    </location>
</feature>
<evidence type="ECO:0000256" key="5">
    <source>
        <dbReference type="SAM" id="MobiDB-lite"/>
    </source>
</evidence>
<feature type="domain" description="HTH myb-type" evidence="7">
    <location>
        <begin position="62"/>
        <end position="116"/>
    </location>
</feature>
<evidence type="ECO:0000256" key="4">
    <source>
        <dbReference type="ARBA" id="ARBA00023242"/>
    </source>
</evidence>
<protein>
    <submittedName>
        <fullName evidence="8">MYB transcription factor</fullName>
    </submittedName>
</protein>
<keyword evidence="9" id="KW-1185">Reference proteome</keyword>
<dbReference type="Gene3D" id="1.10.10.60">
    <property type="entry name" value="Homeodomain-like"/>
    <property type="match status" value="2"/>
</dbReference>
<comment type="caution">
    <text evidence="8">The sequence shown here is derived from an EMBL/GenBank/DDBJ whole genome shotgun (WGS) entry which is preliminary data.</text>
</comment>
<evidence type="ECO:0000256" key="3">
    <source>
        <dbReference type="ARBA" id="ARBA00023125"/>
    </source>
</evidence>